<reference evidence="3 4" key="1">
    <citation type="submission" date="2024-03" db="EMBL/GenBank/DDBJ databases">
        <title>Sulfurimonas sp. HSL3-1.</title>
        <authorList>
            <person name="Wang S."/>
        </authorList>
    </citation>
    <scope>NUCLEOTIDE SEQUENCE [LARGE SCALE GENOMIC DNA]</scope>
    <source>
        <strain evidence="3 4">HSL3-1</strain>
    </source>
</reference>
<proteinExistence type="predicted"/>
<evidence type="ECO:0000313" key="3">
    <source>
        <dbReference type="EMBL" id="XAU13972.1"/>
    </source>
</evidence>
<gene>
    <name evidence="3" type="ORF">WCY31_06845</name>
</gene>
<evidence type="ECO:0000313" key="4">
    <source>
        <dbReference type="Proteomes" id="UP001447842"/>
    </source>
</evidence>
<sequence length="328" mass="37195">MKVLPSKRAAALLLPLLGTTLFAYSDCAFRLDAYETICKKAVSKGVSIDYANRYLLDSQTALRDGQSLRLFSPKMITVHHANEKRANNALVTFVPAMVENLRQYRAVYDEAERRFHVNREVIAAILAKETRLGRFGSKHDAFTVFNTLVRELPGNTPRNKGLLAMAERNIVSLMQFCYANGIAPAQCRFKSSYAGAVGIPQFMPQNFYLIERYGEGTGDLERMEDAILSTARFLNENAAFKALIDWKQFPEMPTVESAWYDYDFANDNASFAFDKGRNGHTYNCFACKKPELDYLSLYVKKIMRYNNSSNYALGVLRLAYDAHVLLNK</sequence>
<dbReference type="EC" id="2.4.-.-" evidence="3"/>
<dbReference type="Gene3D" id="1.10.530.10">
    <property type="match status" value="1"/>
</dbReference>
<keyword evidence="1" id="KW-0732">Signal</keyword>
<name>A0ABZ3H9A1_9BACT</name>
<keyword evidence="3" id="KW-0808">Transferase</keyword>
<feature type="domain" description="Transglycosylase SLT" evidence="2">
    <location>
        <begin position="96"/>
        <end position="319"/>
    </location>
</feature>
<protein>
    <submittedName>
        <fullName evidence="3">Lytic murein transglycosylase</fullName>
        <ecNumber evidence="3">2.4.-.-</ecNumber>
    </submittedName>
</protein>
<dbReference type="Pfam" id="PF13406">
    <property type="entry name" value="SLT_2"/>
    <property type="match status" value="1"/>
</dbReference>
<dbReference type="Gene3D" id="1.10.8.350">
    <property type="entry name" value="Bacterial muramidase"/>
    <property type="match status" value="1"/>
</dbReference>
<accession>A0ABZ3H9A1</accession>
<keyword evidence="4" id="KW-1185">Reference proteome</keyword>
<dbReference type="PANTHER" id="PTHR30163">
    <property type="entry name" value="MEMBRANE-BOUND LYTIC MUREIN TRANSGLYCOSYLASE B"/>
    <property type="match status" value="1"/>
</dbReference>
<organism evidence="3 4">
    <name type="scientific">Sulfurimonas diazotrophicus</name>
    <dbReference type="NCBI Taxonomy" id="3131939"/>
    <lineage>
        <taxon>Bacteria</taxon>
        <taxon>Pseudomonadati</taxon>
        <taxon>Campylobacterota</taxon>
        <taxon>Epsilonproteobacteria</taxon>
        <taxon>Campylobacterales</taxon>
        <taxon>Sulfurimonadaceae</taxon>
        <taxon>Sulfurimonas</taxon>
    </lineage>
</organism>
<feature type="chain" id="PRO_5046213653" evidence="1">
    <location>
        <begin position="24"/>
        <end position="328"/>
    </location>
</feature>
<dbReference type="RefSeq" id="WP_345971795.1">
    <property type="nucleotide sequence ID" value="NZ_CP147920.1"/>
</dbReference>
<evidence type="ECO:0000259" key="2">
    <source>
        <dbReference type="Pfam" id="PF13406"/>
    </source>
</evidence>
<dbReference type="GO" id="GO:0016757">
    <property type="term" value="F:glycosyltransferase activity"/>
    <property type="evidence" value="ECO:0007669"/>
    <property type="project" value="UniProtKB-KW"/>
</dbReference>
<dbReference type="SUPFAM" id="SSF53955">
    <property type="entry name" value="Lysozyme-like"/>
    <property type="match status" value="1"/>
</dbReference>
<dbReference type="InterPro" id="IPR023346">
    <property type="entry name" value="Lysozyme-like_dom_sf"/>
</dbReference>
<dbReference type="PANTHER" id="PTHR30163:SF9">
    <property type="entry name" value="MEMBRANE-BOUND LYTIC MUREIN TRANSGLYCOSYLASE B"/>
    <property type="match status" value="1"/>
</dbReference>
<keyword evidence="3" id="KW-0328">Glycosyltransferase</keyword>
<dbReference type="EMBL" id="CP147920">
    <property type="protein sequence ID" value="XAU13972.1"/>
    <property type="molecule type" value="Genomic_DNA"/>
</dbReference>
<dbReference type="Proteomes" id="UP001447842">
    <property type="component" value="Chromosome"/>
</dbReference>
<evidence type="ECO:0000256" key="1">
    <source>
        <dbReference type="SAM" id="SignalP"/>
    </source>
</evidence>
<dbReference type="InterPro" id="IPR043426">
    <property type="entry name" value="MltB-like"/>
</dbReference>
<dbReference type="InterPro" id="IPR031304">
    <property type="entry name" value="SLT_2"/>
</dbReference>
<feature type="signal peptide" evidence="1">
    <location>
        <begin position="1"/>
        <end position="23"/>
    </location>
</feature>